<dbReference type="EMBL" id="CP012333">
    <property type="protein sequence ID" value="AKV03307.1"/>
    <property type="molecule type" value="Genomic_DNA"/>
</dbReference>
<reference evidence="1 2" key="1">
    <citation type="submission" date="2015-08" db="EMBL/GenBank/DDBJ databases">
        <authorList>
            <person name="Babu N.S."/>
            <person name="Beckwith C.J."/>
            <person name="Beseler K.G."/>
            <person name="Brison A."/>
            <person name="Carone J.V."/>
            <person name="Caskin T.P."/>
            <person name="Diamond M."/>
            <person name="Durham M.E."/>
            <person name="Foxe J.M."/>
            <person name="Go M."/>
            <person name="Henderson B.A."/>
            <person name="Jones I.B."/>
            <person name="McGettigan J.A."/>
            <person name="Micheletti S.J."/>
            <person name="Nasrallah M.E."/>
            <person name="Ortiz D."/>
            <person name="Piller C.R."/>
            <person name="Privatt S.R."/>
            <person name="Schneider S.L."/>
            <person name="Sharp S."/>
            <person name="Smith T.C."/>
            <person name="Stanton J.D."/>
            <person name="Ullery H.E."/>
            <person name="Wilson R.J."/>
            <person name="Serrano M.G."/>
            <person name="Buck G."/>
            <person name="Lee V."/>
            <person name="Wang Y."/>
            <person name="Carvalho R."/>
            <person name="Voegtly L."/>
            <person name="Shi R."/>
            <person name="Duckworth R."/>
            <person name="Johnson A."/>
            <person name="Loviza R."/>
            <person name="Walstead R."/>
            <person name="Shah Z."/>
            <person name="Kiflezghi M."/>
            <person name="Wade K."/>
            <person name="Ball S.L."/>
            <person name="Bradley K.W."/>
            <person name="Asai D.J."/>
            <person name="Bowman C.A."/>
            <person name="Russell D.A."/>
            <person name="Pope W.H."/>
            <person name="Jacobs-Sera D."/>
            <person name="Hendrix R.W."/>
            <person name="Hatfull G.F."/>
        </authorList>
    </citation>
    <scope>NUCLEOTIDE SEQUENCE [LARGE SCALE GENOMIC DNA]</scope>
    <source>
        <strain evidence="1 2">DSM 27648</strain>
    </source>
</reference>
<dbReference type="Proteomes" id="UP000064967">
    <property type="component" value="Chromosome"/>
</dbReference>
<sequence length="344" mass="36470">MDCEYFPATCTDEVLCPNGPFDPSNPATSLDRRTEIFVIRGRSPSDVWVAGAVGAVAHFDGTSWKRSELGTQETQRTLWLGDSWEMSFGSPMSLYTRGLELDAGGTDAGITADGWSPPVAPALPAGFDRYGTKLRASWSSPGSDTLWLAMISSSWSSGLWRLRNASSSSFEIVEGIPPSACQDVPCTRMLAIHGASPSTLWAVGELGATIRVSGADGDTPTAKPFNSQTSNALKGVWAASDSDVWSVGAEGAIRHYRGDPHSWDVVADVPTKVSLNGVWGTSASDIWAVGDAGVVLHYDGKTWERIQIAGLGSLRPNLYSVWSPGLGHVWIAGQGVVVSLGGKP</sequence>
<evidence type="ECO:0008006" key="3">
    <source>
        <dbReference type="Google" id="ProtNLM"/>
    </source>
</evidence>
<dbReference type="KEGG" id="llu:AKJ09_09970"/>
<name>A0A0K1QCC7_9BACT</name>
<protein>
    <recommendedName>
        <fullName evidence="3">Type IV fimbrial biogenesis protein PilY1</fullName>
    </recommendedName>
</protein>
<accession>A0A0K1QCC7</accession>
<gene>
    <name evidence="1" type="ORF">AKJ09_09970</name>
</gene>
<keyword evidence="2" id="KW-1185">Reference proteome</keyword>
<organism evidence="1 2">
    <name type="scientific">Labilithrix luteola</name>
    <dbReference type="NCBI Taxonomy" id="1391654"/>
    <lineage>
        <taxon>Bacteria</taxon>
        <taxon>Pseudomonadati</taxon>
        <taxon>Myxococcota</taxon>
        <taxon>Polyangia</taxon>
        <taxon>Polyangiales</taxon>
        <taxon>Labilitrichaceae</taxon>
        <taxon>Labilithrix</taxon>
    </lineage>
</organism>
<evidence type="ECO:0000313" key="1">
    <source>
        <dbReference type="EMBL" id="AKV03307.1"/>
    </source>
</evidence>
<evidence type="ECO:0000313" key="2">
    <source>
        <dbReference type="Proteomes" id="UP000064967"/>
    </source>
</evidence>
<dbReference type="AlphaFoldDB" id="A0A0K1QCC7"/>
<dbReference type="STRING" id="1391654.AKJ09_09970"/>
<proteinExistence type="predicted"/>